<dbReference type="EMBL" id="BMAW01075380">
    <property type="protein sequence ID" value="GFT96518.1"/>
    <property type="molecule type" value="Genomic_DNA"/>
</dbReference>
<reference evidence="3" key="1">
    <citation type="submission" date="2020-08" db="EMBL/GenBank/DDBJ databases">
        <title>Multicomponent nature underlies the extraordinary mechanical properties of spider dragline silk.</title>
        <authorList>
            <person name="Kono N."/>
            <person name="Nakamura H."/>
            <person name="Mori M."/>
            <person name="Yoshida Y."/>
            <person name="Ohtoshi R."/>
            <person name="Malay A.D."/>
            <person name="Moran D.A.P."/>
            <person name="Tomita M."/>
            <person name="Numata K."/>
            <person name="Arakawa K."/>
        </authorList>
    </citation>
    <scope>NUCLEOTIDE SEQUENCE</scope>
</reference>
<keyword evidence="1" id="KW-0175">Coiled coil</keyword>
<feature type="compositionally biased region" description="Basic and acidic residues" evidence="2">
    <location>
        <begin position="405"/>
        <end position="438"/>
    </location>
</feature>
<evidence type="ECO:0000256" key="2">
    <source>
        <dbReference type="SAM" id="MobiDB-lite"/>
    </source>
</evidence>
<proteinExistence type="predicted"/>
<dbReference type="OrthoDB" id="6428098at2759"/>
<keyword evidence="4" id="KW-1185">Reference proteome</keyword>
<gene>
    <name evidence="3" type="primary">AVEN_673_1</name>
    <name evidence="3" type="ORF">NPIL_445471</name>
</gene>
<feature type="region of interest" description="Disordered" evidence="2">
    <location>
        <begin position="670"/>
        <end position="706"/>
    </location>
</feature>
<evidence type="ECO:0000256" key="1">
    <source>
        <dbReference type="SAM" id="Coils"/>
    </source>
</evidence>
<accession>A0A8X6UB37</accession>
<feature type="coiled-coil region" evidence="1">
    <location>
        <begin position="164"/>
        <end position="191"/>
    </location>
</feature>
<feature type="region of interest" description="Disordered" evidence="2">
    <location>
        <begin position="396"/>
        <end position="466"/>
    </location>
</feature>
<name>A0A8X6UB37_NEPPI</name>
<organism evidence="3 4">
    <name type="scientific">Nephila pilipes</name>
    <name type="common">Giant wood spider</name>
    <name type="synonym">Nephila maculata</name>
    <dbReference type="NCBI Taxonomy" id="299642"/>
    <lineage>
        <taxon>Eukaryota</taxon>
        <taxon>Metazoa</taxon>
        <taxon>Ecdysozoa</taxon>
        <taxon>Arthropoda</taxon>
        <taxon>Chelicerata</taxon>
        <taxon>Arachnida</taxon>
        <taxon>Araneae</taxon>
        <taxon>Araneomorphae</taxon>
        <taxon>Entelegynae</taxon>
        <taxon>Araneoidea</taxon>
        <taxon>Nephilidae</taxon>
        <taxon>Nephila</taxon>
    </lineage>
</organism>
<protein>
    <submittedName>
        <fullName evidence="3">Uncharacterized protein</fullName>
    </submittedName>
</protein>
<feature type="compositionally biased region" description="Basic and acidic residues" evidence="2">
    <location>
        <begin position="590"/>
        <end position="626"/>
    </location>
</feature>
<dbReference type="Proteomes" id="UP000887013">
    <property type="component" value="Unassembled WGS sequence"/>
</dbReference>
<feature type="region of interest" description="Disordered" evidence="2">
    <location>
        <begin position="584"/>
        <end position="634"/>
    </location>
</feature>
<feature type="compositionally biased region" description="Polar residues" evidence="2">
    <location>
        <begin position="670"/>
        <end position="679"/>
    </location>
</feature>
<evidence type="ECO:0000313" key="4">
    <source>
        <dbReference type="Proteomes" id="UP000887013"/>
    </source>
</evidence>
<feature type="compositionally biased region" description="Low complexity" evidence="2">
    <location>
        <begin position="792"/>
        <end position="802"/>
    </location>
</feature>
<sequence>MEKKIKQQKYLQMCIGKNQNPVCFKLTKDSTIEISFNPKGKNIRDQIWIPPPAKTTKRAPHKCSNKYSKNQIIISMPEDGTVISPRDHSFRIESCHDKSVQAEFHPKTILDQTSVSKEYELLPERQNQAQQMKDNFQMQEHFLEEAERFLKMHENKQKILSKYCLALKKNMQDINESINELENQENNLFKTKYKQNVARVRYQNEQKDFEVPRNLVPGKKTKRNILDDQDEDNQDTMDYFDIHCKKSNLKRVQSVEDVSRLYLPISRPDSQEKKEFKKLPAFSEKCVPTENLMIKLADNMRKTKLLIDAVCHEDEIIDTMQKKYLRSVERLYSEQYQLLEQLNQTLDSVNNYDILDGSLDKSREKCTQIKNGRATKDIAKQDDTVVYPTENKISERKHGIFKRRSAPDLHTLSETDHTDKPDDDKQTSRSEKESERISPNRISYFDNNTAINTRDKRKSSTPDNSKGYTCETIIKEIVRHFPSKPEDRVNTINASKAVNDFKSGSYDCKTEIKQTLRCPPLNVKGKTSKINIHHPMTNLLQDINKAIDQLTISCKYTLFGEKKNVNEEGSPTNDISRTIPKKFYQPDASQHQDESEKAKEHFNKSMRKVKYDKNNKKHREPKEISNFKKNNSIPRDFLYDDRTQTDSIQSFTQISVLENCNCSGPCTNSKHYKSSYEQSDSSKKETGKKRKPILFDEGTQSDSTQSFTQISAKEKCNCSGPCTNSKHYESNYDLSDSSRKETDNSKKDKTFYGISHYKPLEGSMKDISLYKPLEGSLDDSENQKSFRTQGTQSGLSGSSSESLKSEDISQSDLHSTITKHSETNKTKDISVQVEVQSLAERNKQSTMSEFLYSLPTTSKEITGTPLYTSTPKKIARYKFRNPEDISEYDNIPGTTNIERARDKINNLYDNIMKRF</sequence>
<evidence type="ECO:0000313" key="3">
    <source>
        <dbReference type="EMBL" id="GFT96518.1"/>
    </source>
</evidence>
<comment type="caution">
    <text evidence="3">The sequence shown here is derived from an EMBL/GenBank/DDBJ whole genome shotgun (WGS) entry which is preliminary data.</text>
</comment>
<feature type="region of interest" description="Disordered" evidence="2">
    <location>
        <begin position="774"/>
        <end position="823"/>
    </location>
</feature>
<dbReference type="AlphaFoldDB" id="A0A8X6UB37"/>